<sequence>MPFTDLKVVMKSLLDDGKYADMKISCQEHDCKCHRAVICSQSPFFDAALKNGFKEAKSSQVNLLDEDVDTIACILSFCYLQDYGQADDSESFQSDKAARNHLGVYIAADKFGIFPLRELAFSRIVGWARSNWSKEYFPGIVQDIWRDTPPHENKLRDEIVEVISTNILHFQAQDDGYNVLVENVDLMLAVLERVAANYAEVKEQNNRPIEQNNSRSVRRAFAPLK</sequence>
<dbReference type="Gene3D" id="3.30.710.10">
    <property type="entry name" value="Potassium Channel Kv1.1, Chain A"/>
    <property type="match status" value="1"/>
</dbReference>
<dbReference type="InterPro" id="IPR000210">
    <property type="entry name" value="BTB/POZ_dom"/>
</dbReference>
<evidence type="ECO:0000313" key="2">
    <source>
        <dbReference type="EMBL" id="CRL29887.1"/>
    </source>
</evidence>
<dbReference type="PROSITE" id="PS50097">
    <property type="entry name" value="BTB"/>
    <property type="match status" value="1"/>
</dbReference>
<dbReference type="CDD" id="cd18186">
    <property type="entry name" value="BTB_POZ_ZBTB_KLHL-like"/>
    <property type="match status" value="1"/>
</dbReference>
<reference evidence="2 3" key="1">
    <citation type="journal article" date="2014" name="Nat. Commun.">
        <title>Multiple recent horizontal transfers of a large genomic region in cheese making fungi.</title>
        <authorList>
            <person name="Cheeseman K."/>
            <person name="Ropars J."/>
            <person name="Renault P."/>
            <person name="Dupont J."/>
            <person name="Gouzy J."/>
            <person name="Branca A."/>
            <person name="Abraham A.L."/>
            <person name="Ceppi M."/>
            <person name="Conseiller E."/>
            <person name="Debuchy R."/>
            <person name="Malagnac F."/>
            <person name="Goarin A."/>
            <person name="Silar P."/>
            <person name="Lacoste S."/>
            <person name="Sallet E."/>
            <person name="Bensimon A."/>
            <person name="Giraud T."/>
            <person name="Brygoo Y."/>
        </authorList>
    </citation>
    <scope>NUCLEOTIDE SEQUENCE [LARGE SCALE GENOMIC DNA]</scope>
    <source>
        <strain evidence="3">FM 013</strain>
    </source>
</reference>
<dbReference type="STRING" id="1429867.A0A0G4PUU4"/>
<dbReference type="SMART" id="SM00225">
    <property type="entry name" value="BTB"/>
    <property type="match status" value="1"/>
</dbReference>
<keyword evidence="3" id="KW-1185">Reference proteome</keyword>
<feature type="domain" description="BTB" evidence="1">
    <location>
        <begin position="20"/>
        <end position="79"/>
    </location>
</feature>
<dbReference type="EMBL" id="HG793174">
    <property type="protein sequence ID" value="CRL29887.1"/>
    <property type="molecule type" value="Genomic_DNA"/>
</dbReference>
<name>A0A0G4PUU4_PENC3</name>
<organism evidence="2 3">
    <name type="scientific">Penicillium camemberti (strain FM 013)</name>
    <dbReference type="NCBI Taxonomy" id="1429867"/>
    <lineage>
        <taxon>Eukaryota</taxon>
        <taxon>Fungi</taxon>
        <taxon>Dikarya</taxon>
        <taxon>Ascomycota</taxon>
        <taxon>Pezizomycotina</taxon>
        <taxon>Eurotiomycetes</taxon>
        <taxon>Eurotiomycetidae</taxon>
        <taxon>Eurotiales</taxon>
        <taxon>Aspergillaceae</taxon>
        <taxon>Penicillium</taxon>
    </lineage>
</organism>
<dbReference type="PANTHER" id="PTHR47843:SF5">
    <property type="entry name" value="BTB_POZ DOMAIN PROTEIN"/>
    <property type="match status" value="1"/>
</dbReference>
<proteinExistence type="predicted"/>
<accession>A0A0G4PUU4</accession>
<dbReference type="Proteomes" id="UP000053732">
    <property type="component" value="Unassembled WGS sequence"/>
</dbReference>
<gene>
    <name evidence="2" type="ORF">PCAMFM013_S041g000029</name>
</gene>
<evidence type="ECO:0000259" key="1">
    <source>
        <dbReference type="PROSITE" id="PS50097"/>
    </source>
</evidence>
<dbReference type="InterPro" id="IPR011333">
    <property type="entry name" value="SKP1/BTB/POZ_sf"/>
</dbReference>
<dbReference type="Pfam" id="PF00651">
    <property type="entry name" value="BTB"/>
    <property type="match status" value="1"/>
</dbReference>
<dbReference type="AlphaFoldDB" id="A0A0G4PUU4"/>
<dbReference type="SUPFAM" id="SSF54695">
    <property type="entry name" value="POZ domain"/>
    <property type="match status" value="1"/>
</dbReference>
<evidence type="ECO:0000313" key="3">
    <source>
        <dbReference type="Proteomes" id="UP000053732"/>
    </source>
</evidence>
<protein>
    <submittedName>
        <fullName evidence="2">BTB/POZ fold</fullName>
    </submittedName>
</protein>
<dbReference type="PANTHER" id="PTHR47843">
    <property type="entry name" value="BTB DOMAIN-CONTAINING PROTEIN-RELATED"/>
    <property type="match status" value="1"/>
</dbReference>